<organism evidence="2 3">
    <name type="scientific">Methylobacterium oryzae</name>
    <dbReference type="NCBI Taxonomy" id="334852"/>
    <lineage>
        <taxon>Bacteria</taxon>
        <taxon>Pseudomonadati</taxon>
        <taxon>Pseudomonadota</taxon>
        <taxon>Alphaproteobacteria</taxon>
        <taxon>Hyphomicrobiales</taxon>
        <taxon>Methylobacteriaceae</taxon>
        <taxon>Methylobacterium</taxon>
    </lineage>
</organism>
<evidence type="ECO:0008006" key="4">
    <source>
        <dbReference type="Google" id="ProtNLM"/>
    </source>
</evidence>
<feature type="compositionally biased region" description="Gly residues" evidence="1">
    <location>
        <begin position="179"/>
        <end position="188"/>
    </location>
</feature>
<evidence type="ECO:0000256" key="1">
    <source>
        <dbReference type="SAM" id="MobiDB-lite"/>
    </source>
</evidence>
<dbReference type="Proteomes" id="UP001355206">
    <property type="component" value="Unassembled WGS sequence"/>
</dbReference>
<feature type="region of interest" description="Disordered" evidence="1">
    <location>
        <begin position="175"/>
        <end position="196"/>
    </location>
</feature>
<evidence type="ECO:0000313" key="3">
    <source>
        <dbReference type="Proteomes" id="UP001355206"/>
    </source>
</evidence>
<dbReference type="EMBL" id="MLCA01000006">
    <property type="protein sequence ID" value="MEE7490921.1"/>
    <property type="molecule type" value="Genomic_DNA"/>
</dbReference>
<dbReference type="RefSeq" id="WP_331301763.1">
    <property type="nucleotide sequence ID" value="NZ_MLCA01000006.1"/>
</dbReference>
<name>A0ABU7TN32_9HYPH</name>
<proteinExistence type="predicted"/>
<evidence type="ECO:0000313" key="2">
    <source>
        <dbReference type="EMBL" id="MEE7490921.1"/>
    </source>
</evidence>
<accession>A0ABU7TN32</accession>
<keyword evidence="3" id="KW-1185">Reference proteome</keyword>
<protein>
    <recommendedName>
        <fullName evidence="4">Homeodomain-like domain-containing protein</fullName>
    </recommendedName>
</protein>
<sequence length="217" mass="22695">MWPPPPSRADSRAEALKLLRETDLPIDAIGARIGVRPSTIRTWNARAGWPRPRRHRPRLLTARWPAARRAALIRLLCAPGADPGDVTEILGLGRLDAAMLASAFGAELPLPPAVSGRGVPATDPATLRAHLRAHIARQIAAFDAALSGAGPGARDSARTLRDLGGLKRLLDTLDADGARGAGEGGDGTGPDTEPDLPALRAEIARRAAGFVGDRAAP</sequence>
<gene>
    <name evidence="2" type="ORF">MOTC310_10795</name>
</gene>
<comment type="caution">
    <text evidence="2">The sequence shown here is derived from an EMBL/GenBank/DDBJ whole genome shotgun (WGS) entry which is preliminary data.</text>
</comment>
<reference evidence="2 3" key="1">
    <citation type="journal article" date="2012" name="Genet. Mol. Biol.">
        <title>Analysis of 16S rRNA and mxaF genes revealing insights into Methylobacterium niche-specific plant association.</title>
        <authorList>
            <person name="Dourado M.N."/>
            <person name="Andreote F.D."/>
            <person name="Dini-Andreote F."/>
            <person name="Conti R."/>
            <person name="Araujo J.M."/>
            <person name="Araujo W.L."/>
        </authorList>
    </citation>
    <scope>NUCLEOTIDE SEQUENCE [LARGE SCALE GENOMIC DNA]</scope>
    <source>
        <strain evidence="2 3">TC3-10</strain>
    </source>
</reference>